<keyword evidence="3" id="KW-0862">Zinc</keyword>
<sequence>MSSLDPSETSRSTLRQRTTHSTALDEGSRLGHVDNSGVELSAVQQPHPLFDRSKPFMVKGRPTTKVAETETHTATQWDMLQHIPAVPLTPVAPGPDDTALLGGERRTPNEAIGGAKVDNDHDHEQGDEDNNFVHEYLTGRRSPTTNPDTNLDCTAVDPTVPTPTPTETSTSDESKPKPIGEATADRPSQPTTPVAEEEKICRICFDGEDPDLGRLFSPCKCRGTSKHVHLSCLSTWRARSARTSCEQCQYQYKFRRTAMASVISHRATLMSLTVVIFILLVWIAGYGANFIIRSAENRRSQLSGSLFEDLWISDHVILGEGVKEAIDFFGNKIETTKWAKEVLRKPLDHDGQAPPLREIGILSGADGKEAYRVWFVHAILHFFKGLSLVGLLSSFHTFIATSFISPVGRGLFRFLRPAVRHNNTRNRPGQRDGNGNLSQVVVVIFVLVGAVKAVAHTYQTVKWVAKKALTKVEDLVLDI</sequence>
<evidence type="ECO:0000256" key="1">
    <source>
        <dbReference type="ARBA" id="ARBA00022723"/>
    </source>
</evidence>
<dbReference type="STRING" id="683840.U5HBQ3"/>
<dbReference type="InParanoid" id="U5HBQ3"/>
<keyword evidence="1" id="KW-0479">Metal-binding</keyword>
<dbReference type="Pfam" id="PF12906">
    <property type="entry name" value="RINGv"/>
    <property type="match status" value="1"/>
</dbReference>
<evidence type="ECO:0000313" key="7">
    <source>
        <dbReference type="EMBL" id="KDE04949.1"/>
    </source>
</evidence>
<evidence type="ECO:0000313" key="8">
    <source>
        <dbReference type="EnsemblFungi" id="MVLG_04600T0"/>
    </source>
</evidence>
<feature type="compositionally biased region" description="Polar residues" evidence="4">
    <location>
        <begin position="141"/>
        <end position="152"/>
    </location>
</feature>
<name>U5HBQ3_USTV1</name>
<dbReference type="PANTHER" id="PTHR46347">
    <property type="entry name" value="RING/FYVE/PHD ZINC FINGER SUPERFAMILY PROTEIN"/>
    <property type="match status" value="1"/>
</dbReference>
<dbReference type="GO" id="GO:0008270">
    <property type="term" value="F:zinc ion binding"/>
    <property type="evidence" value="ECO:0007669"/>
    <property type="project" value="UniProtKB-KW"/>
</dbReference>
<keyword evidence="5" id="KW-1133">Transmembrane helix</keyword>
<organism evidence="7">
    <name type="scientific">Microbotryum lychnidis-dioicae (strain p1A1 Lamole / MvSl-1064)</name>
    <name type="common">Anther smut fungus</name>
    <dbReference type="NCBI Taxonomy" id="683840"/>
    <lineage>
        <taxon>Eukaryota</taxon>
        <taxon>Fungi</taxon>
        <taxon>Dikarya</taxon>
        <taxon>Basidiomycota</taxon>
        <taxon>Pucciniomycotina</taxon>
        <taxon>Microbotryomycetes</taxon>
        <taxon>Microbotryales</taxon>
        <taxon>Microbotryaceae</taxon>
        <taxon>Microbotryum</taxon>
    </lineage>
</organism>
<dbReference type="Gene3D" id="3.30.40.10">
    <property type="entry name" value="Zinc/RING finger domain, C3HC4 (zinc finger)"/>
    <property type="match status" value="1"/>
</dbReference>
<dbReference type="EMBL" id="AEIJ01000458">
    <property type="status" value="NOT_ANNOTATED_CDS"/>
    <property type="molecule type" value="Genomic_DNA"/>
</dbReference>
<feature type="compositionally biased region" description="Polar residues" evidence="4">
    <location>
        <begin position="1"/>
        <end position="22"/>
    </location>
</feature>
<keyword evidence="5" id="KW-0812">Transmembrane</keyword>
<keyword evidence="5" id="KW-0472">Membrane</keyword>
<keyword evidence="9" id="KW-1185">Reference proteome</keyword>
<proteinExistence type="predicted"/>
<dbReference type="EnsemblFungi" id="MVLG_04600T0">
    <property type="protein sequence ID" value="MVLG_04600T0"/>
    <property type="gene ID" value="MVLG_04600"/>
</dbReference>
<dbReference type="SMART" id="SM00744">
    <property type="entry name" value="RINGv"/>
    <property type="match status" value="1"/>
</dbReference>
<dbReference type="HOGENOM" id="CLU_570115_0_0_1"/>
<evidence type="ECO:0000256" key="3">
    <source>
        <dbReference type="ARBA" id="ARBA00022833"/>
    </source>
</evidence>
<feature type="transmembrane region" description="Helical" evidence="5">
    <location>
        <begin position="269"/>
        <end position="292"/>
    </location>
</feature>
<dbReference type="Proteomes" id="UP000017200">
    <property type="component" value="Unassembled WGS sequence"/>
</dbReference>
<reference evidence="9" key="1">
    <citation type="submission" date="2010-11" db="EMBL/GenBank/DDBJ databases">
        <title>The genome sequence of Microbotryum violaceum strain p1A1 Lamole.</title>
        <authorList>
            <person name="Cuomo C."/>
            <person name="Perlin M."/>
            <person name="Young S.K."/>
            <person name="Zeng Q."/>
            <person name="Gargeya S."/>
            <person name="Alvarado L."/>
            <person name="Berlin A."/>
            <person name="Chapman S.B."/>
            <person name="Chen Z."/>
            <person name="Freedman E."/>
            <person name="Gellesch M."/>
            <person name="Goldberg J."/>
            <person name="Griggs A."/>
            <person name="Gujja S."/>
            <person name="Heilman E."/>
            <person name="Heiman D."/>
            <person name="Howarth C."/>
            <person name="Mehta T."/>
            <person name="Neiman D."/>
            <person name="Pearson M."/>
            <person name="Roberts A."/>
            <person name="Saif S."/>
            <person name="Shea T."/>
            <person name="Shenoy N."/>
            <person name="Sisk P."/>
            <person name="Stolte C."/>
            <person name="Sykes S."/>
            <person name="White J."/>
            <person name="Yandava C."/>
            <person name="Haas B."/>
            <person name="Nusbaum C."/>
            <person name="Birren B."/>
        </authorList>
    </citation>
    <scope>NUCLEOTIDE SEQUENCE [LARGE SCALE GENOMIC DNA]</scope>
    <source>
        <strain evidence="9">p1A1 Lamole</strain>
    </source>
</reference>
<gene>
    <name evidence="7" type="ORF">MVLG_04600</name>
</gene>
<reference evidence="7 9" key="3">
    <citation type="journal article" date="2015" name="BMC Genomics">
        <title>Sex and parasites: genomic and transcriptomic analysis of Microbotryum lychnidis-dioicae, the biotrophic and plant-castrating anther smut fungus.</title>
        <authorList>
            <person name="Perlin M.H."/>
            <person name="Amselem J."/>
            <person name="Fontanillas E."/>
            <person name="Toh S.S."/>
            <person name="Chen Z."/>
            <person name="Goldberg J."/>
            <person name="Duplessis S."/>
            <person name="Henrissat B."/>
            <person name="Young S."/>
            <person name="Zeng Q."/>
            <person name="Aguileta G."/>
            <person name="Petit E."/>
            <person name="Badouin H."/>
            <person name="Andrews J."/>
            <person name="Razeeq D."/>
            <person name="Gabaldon T."/>
            <person name="Quesneville H."/>
            <person name="Giraud T."/>
            <person name="Hood M.E."/>
            <person name="Schultz D.J."/>
            <person name="Cuomo C.A."/>
        </authorList>
    </citation>
    <scope>NUCLEOTIDE SEQUENCE [LARGE SCALE GENOMIC DNA]</scope>
    <source>
        <strain evidence="7">P1A1 Lamole</strain>
        <strain evidence="9">p1A1 Lamole</strain>
    </source>
</reference>
<reference evidence="8" key="4">
    <citation type="submission" date="2015-06" db="UniProtKB">
        <authorList>
            <consortium name="EnsemblFungi"/>
        </authorList>
    </citation>
    <scope>IDENTIFICATION</scope>
</reference>
<feature type="transmembrane region" description="Helical" evidence="5">
    <location>
        <begin position="436"/>
        <end position="455"/>
    </location>
</feature>
<dbReference type="EMBL" id="GL541695">
    <property type="protein sequence ID" value="KDE04949.1"/>
    <property type="molecule type" value="Genomic_DNA"/>
</dbReference>
<evidence type="ECO:0000259" key="6">
    <source>
        <dbReference type="PROSITE" id="PS51292"/>
    </source>
</evidence>
<dbReference type="PROSITE" id="PS51292">
    <property type="entry name" value="ZF_RING_CH"/>
    <property type="match status" value="1"/>
</dbReference>
<dbReference type="OrthoDB" id="264354at2759"/>
<protein>
    <recommendedName>
        <fullName evidence="6">RING-CH-type domain-containing protein</fullName>
    </recommendedName>
</protein>
<dbReference type="InterPro" id="IPR013083">
    <property type="entry name" value="Znf_RING/FYVE/PHD"/>
</dbReference>
<dbReference type="CDD" id="cd16495">
    <property type="entry name" value="RING_CH-C4HC3_MARCH"/>
    <property type="match status" value="1"/>
</dbReference>
<keyword evidence="2" id="KW-0863">Zinc-finger</keyword>
<accession>U5HBQ3</accession>
<reference evidence="7" key="2">
    <citation type="submission" date="2010-11" db="EMBL/GenBank/DDBJ databases">
        <authorList>
            <consortium name="The Broad Institute Genome Sequencing Platform"/>
            <person name="Earl A."/>
            <person name="Ward D."/>
            <person name="Feldgarden M."/>
            <person name="Gevers D."/>
            <person name="Butler R."/>
            <person name="Young S.K."/>
            <person name="Zeng Q."/>
            <person name="Gargeya S."/>
            <person name="Fitzgerald M."/>
            <person name="Haas B."/>
            <person name="Abouelleil A."/>
            <person name="Alvarado L."/>
            <person name="Arachchi H.M."/>
            <person name="Berlin A."/>
            <person name="Brown A."/>
            <person name="Chapman S.B."/>
            <person name="Chen Z."/>
            <person name="Dunbar C."/>
            <person name="Freedman E."/>
            <person name="Gearin G."/>
            <person name="Gellesch M."/>
            <person name="Goldberg J."/>
            <person name="Griggs A."/>
            <person name="Gujja S."/>
            <person name="Heilman E."/>
            <person name="Heiman D."/>
            <person name="Howarth C."/>
            <person name="Larson L."/>
            <person name="Lui A."/>
            <person name="MacDonald P.J.P."/>
            <person name="Mehta T."/>
            <person name="Montmayeur A."/>
            <person name="Murphy C."/>
            <person name="Neiman D."/>
            <person name="Pearson M."/>
            <person name="Priest M."/>
            <person name="Roberts A."/>
            <person name="Saif S."/>
            <person name="Shea T."/>
            <person name="Shenoy N."/>
            <person name="Sisk P."/>
            <person name="Stolte C."/>
            <person name="Sykes S."/>
            <person name="White J."/>
            <person name="Yandava C."/>
            <person name="Wortman J."/>
            <person name="Nusbaum C."/>
            <person name="Birren B."/>
        </authorList>
    </citation>
    <scope>NUCLEOTIDE SEQUENCE</scope>
    <source>
        <strain evidence="7">P1A1 Lamole</strain>
    </source>
</reference>
<evidence type="ECO:0000256" key="5">
    <source>
        <dbReference type="SAM" id="Phobius"/>
    </source>
</evidence>
<evidence type="ECO:0000256" key="2">
    <source>
        <dbReference type="ARBA" id="ARBA00022771"/>
    </source>
</evidence>
<dbReference type="PANTHER" id="PTHR46347:SF1">
    <property type="entry name" value="RING_FYVE_PHD ZINC FINGER SUPERFAMILY PROTEIN"/>
    <property type="match status" value="1"/>
</dbReference>
<dbReference type="InterPro" id="IPR011016">
    <property type="entry name" value="Znf_RING-CH"/>
</dbReference>
<evidence type="ECO:0000256" key="4">
    <source>
        <dbReference type="SAM" id="MobiDB-lite"/>
    </source>
</evidence>
<feature type="region of interest" description="Disordered" evidence="4">
    <location>
        <begin position="109"/>
        <end position="194"/>
    </location>
</feature>
<dbReference type="SUPFAM" id="SSF57850">
    <property type="entry name" value="RING/U-box"/>
    <property type="match status" value="1"/>
</dbReference>
<feature type="region of interest" description="Disordered" evidence="4">
    <location>
        <begin position="1"/>
        <end position="33"/>
    </location>
</feature>
<feature type="domain" description="RING-CH-type" evidence="6">
    <location>
        <begin position="193"/>
        <end position="255"/>
    </location>
</feature>
<dbReference type="AlphaFoldDB" id="U5HBQ3"/>
<evidence type="ECO:0000313" key="9">
    <source>
        <dbReference type="Proteomes" id="UP000017200"/>
    </source>
</evidence>